<dbReference type="GO" id="GO:0003677">
    <property type="term" value="F:DNA binding"/>
    <property type="evidence" value="ECO:0007669"/>
    <property type="project" value="UniProtKB-KW"/>
</dbReference>
<reference evidence="1 2" key="1">
    <citation type="submission" date="2020-07" db="EMBL/GenBank/DDBJ databases">
        <title>Sequencing the genomes of 1000 actinobacteria strains.</title>
        <authorList>
            <person name="Klenk H.-P."/>
        </authorList>
    </citation>
    <scope>NUCLEOTIDE SEQUENCE [LARGE SCALE GENOMIC DNA]</scope>
    <source>
        <strain evidence="1 2">DSM 45975</strain>
    </source>
</reference>
<dbReference type="SUPFAM" id="SSF53822">
    <property type="entry name" value="Periplasmic binding protein-like I"/>
    <property type="match status" value="1"/>
</dbReference>
<name>A0A839DVR1_9PSEU</name>
<gene>
    <name evidence="1" type="ORF">FHX42_001673</name>
</gene>
<protein>
    <submittedName>
        <fullName evidence="1">DNA-binding LacI/PurR family transcriptional regulator</fullName>
    </submittedName>
</protein>
<evidence type="ECO:0000313" key="2">
    <source>
        <dbReference type="Proteomes" id="UP000569329"/>
    </source>
</evidence>
<dbReference type="AlphaFoldDB" id="A0A839DVR1"/>
<dbReference type="Gene3D" id="3.40.50.2300">
    <property type="match status" value="1"/>
</dbReference>
<organism evidence="1 2">
    <name type="scientific">Halosaccharopolyspora lacisalsi</name>
    <dbReference type="NCBI Taxonomy" id="1000566"/>
    <lineage>
        <taxon>Bacteria</taxon>
        <taxon>Bacillati</taxon>
        <taxon>Actinomycetota</taxon>
        <taxon>Actinomycetes</taxon>
        <taxon>Pseudonocardiales</taxon>
        <taxon>Pseudonocardiaceae</taxon>
        <taxon>Halosaccharopolyspora</taxon>
    </lineage>
</organism>
<keyword evidence="1" id="KW-0238">DNA-binding</keyword>
<sequence>MPSRSDDHQATVDAVDHLAGLGHHEITYTDRGTTVMSSTRHEAYVEAMKTA</sequence>
<keyword evidence="2" id="KW-1185">Reference proteome</keyword>
<dbReference type="EMBL" id="JACGWZ010000002">
    <property type="protein sequence ID" value="MBA8824326.1"/>
    <property type="molecule type" value="Genomic_DNA"/>
</dbReference>
<comment type="caution">
    <text evidence="1">The sequence shown here is derived from an EMBL/GenBank/DDBJ whole genome shotgun (WGS) entry which is preliminary data.</text>
</comment>
<evidence type="ECO:0000313" key="1">
    <source>
        <dbReference type="EMBL" id="MBA8824326.1"/>
    </source>
</evidence>
<dbReference type="RefSeq" id="WP_182543632.1">
    <property type="nucleotide sequence ID" value="NZ_JACGWZ010000002.1"/>
</dbReference>
<dbReference type="Proteomes" id="UP000569329">
    <property type="component" value="Unassembled WGS sequence"/>
</dbReference>
<accession>A0A839DVR1</accession>
<dbReference type="InterPro" id="IPR028082">
    <property type="entry name" value="Peripla_BP_I"/>
</dbReference>
<proteinExistence type="predicted"/>